<gene>
    <name evidence="1" type="ORF">LARSCL_LOCUS7757</name>
</gene>
<keyword evidence="2" id="KW-1185">Reference proteome</keyword>
<organism evidence="1 2">
    <name type="scientific">Larinioides sclopetarius</name>
    <dbReference type="NCBI Taxonomy" id="280406"/>
    <lineage>
        <taxon>Eukaryota</taxon>
        <taxon>Metazoa</taxon>
        <taxon>Ecdysozoa</taxon>
        <taxon>Arthropoda</taxon>
        <taxon>Chelicerata</taxon>
        <taxon>Arachnida</taxon>
        <taxon>Araneae</taxon>
        <taxon>Araneomorphae</taxon>
        <taxon>Entelegynae</taxon>
        <taxon>Araneoidea</taxon>
        <taxon>Araneidae</taxon>
        <taxon>Larinioides</taxon>
    </lineage>
</organism>
<dbReference type="AlphaFoldDB" id="A0AAV1ZSV0"/>
<dbReference type="Proteomes" id="UP001497382">
    <property type="component" value="Unassembled WGS sequence"/>
</dbReference>
<evidence type="ECO:0000313" key="1">
    <source>
        <dbReference type="EMBL" id="CAL1274882.1"/>
    </source>
</evidence>
<comment type="caution">
    <text evidence="1">The sequence shown here is derived from an EMBL/GenBank/DDBJ whole genome shotgun (WGS) entry which is preliminary data.</text>
</comment>
<protein>
    <submittedName>
        <fullName evidence="1">Uncharacterized protein</fullName>
    </submittedName>
</protein>
<reference evidence="1 2" key="1">
    <citation type="submission" date="2024-04" db="EMBL/GenBank/DDBJ databases">
        <authorList>
            <person name="Rising A."/>
            <person name="Reimegard J."/>
            <person name="Sonavane S."/>
            <person name="Akerstrom W."/>
            <person name="Nylinder S."/>
            <person name="Hedman E."/>
            <person name="Kallberg Y."/>
        </authorList>
    </citation>
    <scope>NUCLEOTIDE SEQUENCE [LARGE SCALE GENOMIC DNA]</scope>
</reference>
<evidence type="ECO:0000313" key="2">
    <source>
        <dbReference type="Proteomes" id="UP001497382"/>
    </source>
</evidence>
<dbReference type="EMBL" id="CAXIEN010000081">
    <property type="protein sequence ID" value="CAL1274882.1"/>
    <property type="molecule type" value="Genomic_DNA"/>
</dbReference>
<sequence length="449" mass="53603">MLELQWRLPLLSLQEMSLLRITTTLCNNRQLLRLIMKCKFWKDFDNRLYIRRSIEWAAVQAMANELISQICNSTTLSKRLMDLVWPVYYRIMMWKSIYAPSIPKKFLLHFHWTDKGKVDTLRTARCIITNKNISVRKRFVLACKACLYEEIREIWKEMSDDDKMYFFAKNRGKFCPLLQFWAHTMKGSDDVLKQFVNNACICAFENGLFDAVKYLFSIFSKFERDEMAYECLLIWYYKFNEVCFREENEIDIAYFLYFEIEYNFPGSFLLEMSLLLQFSEREHFFDVLDERLPSASSRDIQIFLYMVFFSYHLEVTKNHDYVIIFFEIWQKISASTKKEVISSNLGGHFLTVMIRDNFPFLVGKEASKIVVQLASSNWKPSTTEMPFGFHQEKWNILNFLIEERIATINSLKLHREGEGEEIPVFNEVEWNAVLRLVRKIGSKNRQQNE</sequence>
<proteinExistence type="predicted"/>
<accession>A0AAV1ZSV0</accession>
<name>A0AAV1ZSV0_9ARAC</name>